<dbReference type="AlphaFoldDB" id="A0A369KD07"/>
<organism evidence="1 2">
    <name type="scientific">Hypsizygus marmoreus</name>
    <name type="common">White beech mushroom</name>
    <name type="synonym">Agaricus marmoreus</name>
    <dbReference type="NCBI Taxonomy" id="39966"/>
    <lineage>
        <taxon>Eukaryota</taxon>
        <taxon>Fungi</taxon>
        <taxon>Dikarya</taxon>
        <taxon>Basidiomycota</taxon>
        <taxon>Agaricomycotina</taxon>
        <taxon>Agaricomycetes</taxon>
        <taxon>Agaricomycetidae</taxon>
        <taxon>Agaricales</taxon>
        <taxon>Tricholomatineae</taxon>
        <taxon>Lyophyllaceae</taxon>
        <taxon>Hypsizygus</taxon>
    </lineage>
</organism>
<comment type="caution">
    <text evidence="1">The sequence shown here is derived from an EMBL/GenBank/DDBJ whole genome shotgun (WGS) entry which is preliminary data.</text>
</comment>
<gene>
    <name evidence="1" type="ORF">Hypma_007147</name>
</gene>
<evidence type="ECO:0000313" key="2">
    <source>
        <dbReference type="Proteomes" id="UP000076154"/>
    </source>
</evidence>
<dbReference type="OrthoDB" id="432970at2759"/>
<dbReference type="InParanoid" id="A0A369KD07"/>
<dbReference type="Proteomes" id="UP000076154">
    <property type="component" value="Unassembled WGS sequence"/>
</dbReference>
<reference evidence="1" key="1">
    <citation type="submission" date="2018-04" db="EMBL/GenBank/DDBJ databases">
        <title>Whole genome sequencing of Hypsizygus marmoreus.</title>
        <authorList>
            <person name="Choi I.-G."/>
            <person name="Min B."/>
            <person name="Kim J.-G."/>
            <person name="Kim S."/>
            <person name="Oh Y.-L."/>
            <person name="Kong W.-S."/>
            <person name="Park H."/>
            <person name="Jeong J."/>
            <person name="Song E.-S."/>
        </authorList>
    </citation>
    <scope>NUCLEOTIDE SEQUENCE [LARGE SCALE GENOMIC DNA]</scope>
    <source>
        <strain evidence="1">51987-8</strain>
    </source>
</reference>
<name>A0A369KD07_HYPMA</name>
<dbReference type="EMBL" id="LUEZ02000005">
    <property type="protein sequence ID" value="RDB30555.1"/>
    <property type="molecule type" value="Genomic_DNA"/>
</dbReference>
<protein>
    <submittedName>
        <fullName evidence="1">Uncharacterized protein</fullName>
    </submittedName>
</protein>
<dbReference type="STRING" id="39966.A0A369KD07"/>
<keyword evidence="2" id="KW-1185">Reference proteome</keyword>
<proteinExistence type="predicted"/>
<accession>A0A369KD07</accession>
<sequence length="565" mass="62843">MSIKEFNALPRKLRDATGLVPNYWYFDVRYIPLEPTPGHVFFLTQLDSLFTHSKRLPLRIPETSSGIAFFPEAAEEAAPQVCKALIHSFLGSFGKDTDRSTKPAPFAPWRLTTEDRSLAAAVAAEFRRMGVRHELCDVHVIYRGHPDTDIAQKGFDLVWMGFIARAGLSGLAALKFPAPNSISFDDIFEGSPWGGMVNDTEKNKILKYTQKLTGARPVGAVTEEIVKHVDVVTDLIRSRTAAQARAEADAGDAEAAIDYALRVFFALNCTQSRPLFRTYLIKSINSPNATARSKCTAHTLLLDWYTRPTWDQKLRFRYLHAATHHANQAAILSPGCSADALNFVGSTIKTLADAEPSLRLQYREVWAALERRKDAMQKERGKMEKKMAKRTNRYLCAAVNCVIQADTGRMLARCELVLVHAMRIKNPVTAAKNAVCNPFLISFTPQLTILVTVTQNDWKTHKPFCRPNAPCSILEKKEDIPLPTGPASAGSLSIPVLINGKTVMLSSSTLSPQTLKEVRDASVRRGPAGELKLRYLERPKELDGTSLHIVMNSEDGMFYEKNDVV</sequence>
<evidence type="ECO:0000313" key="1">
    <source>
        <dbReference type="EMBL" id="RDB30555.1"/>
    </source>
</evidence>